<proteinExistence type="predicted"/>
<evidence type="ECO:0008006" key="3">
    <source>
        <dbReference type="Google" id="ProtNLM"/>
    </source>
</evidence>
<keyword evidence="2" id="KW-1185">Reference proteome</keyword>
<gene>
    <name evidence="1" type="ORF">BpHYR1_044167</name>
</gene>
<protein>
    <recommendedName>
        <fullName evidence="3">MULE transposase domain-containing protein</fullName>
    </recommendedName>
</protein>
<sequence>MLIHIYLDETIGYHRQIKLKRKRKGRGKKSMMLVLRCTRLFPQTKKATYVASDPSHKLNWINFPILFCSTTDKAKAFHPFGILLSRTQTQEEFEFI</sequence>
<dbReference type="Proteomes" id="UP000276133">
    <property type="component" value="Unassembled WGS sequence"/>
</dbReference>
<evidence type="ECO:0000313" key="1">
    <source>
        <dbReference type="EMBL" id="RNA41738.1"/>
    </source>
</evidence>
<name>A0A3M7T1M3_BRAPC</name>
<evidence type="ECO:0000313" key="2">
    <source>
        <dbReference type="Proteomes" id="UP000276133"/>
    </source>
</evidence>
<reference evidence="1 2" key="1">
    <citation type="journal article" date="2018" name="Sci. Rep.">
        <title>Genomic signatures of local adaptation to the degree of environmental predictability in rotifers.</title>
        <authorList>
            <person name="Franch-Gras L."/>
            <person name="Hahn C."/>
            <person name="Garcia-Roger E.M."/>
            <person name="Carmona M.J."/>
            <person name="Serra M."/>
            <person name="Gomez A."/>
        </authorList>
    </citation>
    <scope>NUCLEOTIDE SEQUENCE [LARGE SCALE GENOMIC DNA]</scope>
    <source>
        <strain evidence="1">HYR1</strain>
    </source>
</reference>
<dbReference type="AlphaFoldDB" id="A0A3M7T1M3"/>
<comment type="caution">
    <text evidence="1">The sequence shown here is derived from an EMBL/GenBank/DDBJ whole genome shotgun (WGS) entry which is preliminary data.</text>
</comment>
<accession>A0A3M7T1M3</accession>
<organism evidence="1 2">
    <name type="scientific">Brachionus plicatilis</name>
    <name type="common">Marine rotifer</name>
    <name type="synonym">Brachionus muelleri</name>
    <dbReference type="NCBI Taxonomy" id="10195"/>
    <lineage>
        <taxon>Eukaryota</taxon>
        <taxon>Metazoa</taxon>
        <taxon>Spiralia</taxon>
        <taxon>Gnathifera</taxon>
        <taxon>Rotifera</taxon>
        <taxon>Eurotatoria</taxon>
        <taxon>Monogononta</taxon>
        <taxon>Pseudotrocha</taxon>
        <taxon>Ploima</taxon>
        <taxon>Brachionidae</taxon>
        <taxon>Brachionus</taxon>
    </lineage>
</organism>
<dbReference type="EMBL" id="REGN01000470">
    <property type="protein sequence ID" value="RNA41738.1"/>
    <property type="molecule type" value="Genomic_DNA"/>
</dbReference>